<sequence>MVWLPGWRGEEGSLQDRRDYVECLAEERRGPDGCWDPTAPGSTFCREERLRFRERIGGLEKGKKKKRREEQDEAIFVCVRVTARRGRGRGREERVARLGPCKEKRSDVGVGGENRLEVEDGIGVDVGEDPLRMTEPPLSVVCEKERAADMEETWAGGGEGDWDVDVDVDVDVGEDQQREGEKETESQGEGYGYGTA</sequence>
<organism evidence="2 3">
    <name type="scientific">Colletotrichum kahawae</name>
    <name type="common">Coffee berry disease fungus</name>
    <dbReference type="NCBI Taxonomy" id="34407"/>
    <lineage>
        <taxon>Eukaryota</taxon>
        <taxon>Fungi</taxon>
        <taxon>Dikarya</taxon>
        <taxon>Ascomycota</taxon>
        <taxon>Pezizomycotina</taxon>
        <taxon>Sordariomycetes</taxon>
        <taxon>Hypocreomycetidae</taxon>
        <taxon>Glomerellales</taxon>
        <taxon>Glomerellaceae</taxon>
        <taxon>Colletotrichum</taxon>
        <taxon>Colletotrichum gloeosporioides species complex</taxon>
    </lineage>
</organism>
<keyword evidence="3" id="KW-1185">Reference proteome</keyword>
<dbReference type="EMBL" id="VYYT01000146">
    <property type="protein sequence ID" value="KAK2763481.1"/>
    <property type="molecule type" value="Genomic_DNA"/>
</dbReference>
<reference evidence="2" key="1">
    <citation type="submission" date="2023-02" db="EMBL/GenBank/DDBJ databases">
        <title>Colletotrichum kahawae CIFC_Que2 genome sequencing and assembly.</title>
        <authorList>
            <person name="Baroncelli R."/>
        </authorList>
    </citation>
    <scope>NUCLEOTIDE SEQUENCE</scope>
    <source>
        <strain evidence="2">CIFC_Que2</strain>
    </source>
</reference>
<dbReference type="AlphaFoldDB" id="A0AAD9YEN5"/>
<gene>
    <name evidence="2" type="ORF">CKAH01_05075</name>
</gene>
<comment type="caution">
    <text evidence="2">The sequence shown here is derived from an EMBL/GenBank/DDBJ whole genome shotgun (WGS) entry which is preliminary data.</text>
</comment>
<proteinExistence type="predicted"/>
<protein>
    <submittedName>
        <fullName evidence="2">Uncharacterized protein</fullName>
    </submittedName>
</protein>
<accession>A0AAD9YEN5</accession>
<feature type="region of interest" description="Disordered" evidence="1">
    <location>
        <begin position="171"/>
        <end position="196"/>
    </location>
</feature>
<feature type="compositionally biased region" description="Basic and acidic residues" evidence="1">
    <location>
        <begin position="175"/>
        <end position="185"/>
    </location>
</feature>
<dbReference type="Proteomes" id="UP001281614">
    <property type="component" value="Unassembled WGS sequence"/>
</dbReference>
<evidence type="ECO:0000313" key="2">
    <source>
        <dbReference type="EMBL" id="KAK2763481.1"/>
    </source>
</evidence>
<name>A0AAD9YEN5_COLKA</name>
<evidence type="ECO:0000256" key="1">
    <source>
        <dbReference type="SAM" id="MobiDB-lite"/>
    </source>
</evidence>
<evidence type="ECO:0000313" key="3">
    <source>
        <dbReference type="Proteomes" id="UP001281614"/>
    </source>
</evidence>